<comment type="caution">
    <text evidence="9">The sequence shown here is derived from an EMBL/GenBank/DDBJ whole genome shotgun (WGS) entry which is preliminary data.</text>
</comment>
<keyword evidence="2" id="KW-0813">Transport</keyword>
<dbReference type="AlphaFoldDB" id="A0A444ZZF2"/>
<dbReference type="STRING" id="3818.A0A444ZZF2"/>
<dbReference type="EMBL" id="SDMP01000013">
    <property type="protein sequence ID" value="RYR19549.1"/>
    <property type="molecule type" value="Genomic_DNA"/>
</dbReference>
<keyword evidence="7 8" id="KW-0472">Membrane</keyword>
<keyword evidence="4 8" id="KW-0812">Transmembrane</keyword>
<dbReference type="PANTHER" id="PTHR19432">
    <property type="entry name" value="SUGAR TRANSPORTER"/>
    <property type="match status" value="1"/>
</dbReference>
<name>A0A444ZZF2_ARAHY</name>
<protein>
    <submittedName>
        <fullName evidence="9">Uncharacterized protein</fullName>
    </submittedName>
</protein>
<organism evidence="9 10">
    <name type="scientific">Arachis hypogaea</name>
    <name type="common">Peanut</name>
    <dbReference type="NCBI Taxonomy" id="3818"/>
    <lineage>
        <taxon>Eukaryota</taxon>
        <taxon>Viridiplantae</taxon>
        <taxon>Streptophyta</taxon>
        <taxon>Embryophyta</taxon>
        <taxon>Tracheophyta</taxon>
        <taxon>Spermatophyta</taxon>
        <taxon>Magnoliopsida</taxon>
        <taxon>eudicotyledons</taxon>
        <taxon>Gunneridae</taxon>
        <taxon>Pentapetalae</taxon>
        <taxon>rosids</taxon>
        <taxon>fabids</taxon>
        <taxon>Fabales</taxon>
        <taxon>Fabaceae</taxon>
        <taxon>Papilionoideae</taxon>
        <taxon>50 kb inversion clade</taxon>
        <taxon>dalbergioids sensu lato</taxon>
        <taxon>Dalbergieae</taxon>
        <taxon>Pterocarpus clade</taxon>
        <taxon>Arachis</taxon>
    </lineage>
</organism>
<feature type="transmembrane region" description="Helical" evidence="8">
    <location>
        <begin position="106"/>
        <end position="125"/>
    </location>
</feature>
<reference evidence="9 10" key="1">
    <citation type="submission" date="2019-01" db="EMBL/GenBank/DDBJ databases">
        <title>Sequencing of cultivated peanut Arachis hypogaea provides insights into genome evolution and oil improvement.</title>
        <authorList>
            <person name="Chen X."/>
        </authorList>
    </citation>
    <scope>NUCLEOTIDE SEQUENCE [LARGE SCALE GENOMIC DNA]</scope>
    <source>
        <strain evidence="10">cv. Fuhuasheng</strain>
        <tissue evidence="9">Leaves</tissue>
    </source>
</reference>
<evidence type="ECO:0000256" key="7">
    <source>
        <dbReference type="ARBA" id="ARBA00023136"/>
    </source>
</evidence>
<evidence type="ECO:0000313" key="9">
    <source>
        <dbReference type="EMBL" id="RYR19549.1"/>
    </source>
</evidence>
<dbReference type="GO" id="GO:0016020">
    <property type="term" value="C:membrane"/>
    <property type="evidence" value="ECO:0007669"/>
    <property type="project" value="UniProtKB-SubCell"/>
</dbReference>
<dbReference type="PANTHER" id="PTHR19432:SF35">
    <property type="entry name" value="SOLUTE CARRIER FAMILY 45 MEMBER 3 ISOFORM X1"/>
    <property type="match status" value="1"/>
</dbReference>
<keyword evidence="5" id="KW-0769">Symport</keyword>
<evidence type="ECO:0000256" key="4">
    <source>
        <dbReference type="ARBA" id="ARBA00022692"/>
    </source>
</evidence>
<keyword evidence="3" id="KW-0762">Sugar transport</keyword>
<dbReference type="Proteomes" id="UP000289738">
    <property type="component" value="Chromosome B03"/>
</dbReference>
<dbReference type="GO" id="GO:0008506">
    <property type="term" value="F:sucrose:proton symporter activity"/>
    <property type="evidence" value="ECO:0007669"/>
    <property type="project" value="TreeGrafter"/>
</dbReference>
<keyword evidence="6 8" id="KW-1133">Transmembrane helix</keyword>
<evidence type="ECO:0000256" key="6">
    <source>
        <dbReference type="ARBA" id="ARBA00022989"/>
    </source>
</evidence>
<sequence length="133" mass="15188">MNFLQTIGYLFGDTSEHFTRTRATLVFIFGFWMLDLANNTVQGPARALLADLSSRICLFYMLSLFTFSTITMWIRDFHLVLNTFLILMKHHDTIIFLLLGPDQHNVVNAIFCSWMAVGNILGYSAGASGKWNR</sequence>
<keyword evidence="10" id="KW-1185">Reference proteome</keyword>
<comment type="subcellular location">
    <subcellularLocation>
        <location evidence="1">Membrane</location>
        <topology evidence="1">Multi-pass membrane protein</topology>
    </subcellularLocation>
</comment>
<proteinExistence type="predicted"/>
<evidence type="ECO:0000256" key="1">
    <source>
        <dbReference type="ARBA" id="ARBA00004141"/>
    </source>
</evidence>
<evidence type="ECO:0000256" key="8">
    <source>
        <dbReference type="SAM" id="Phobius"/>
    </source>
</evidence>
<accession>A0A444ZZF2</accession>
<evidence type="ECO:0000313" key="10">
    <source>
        <dbReference type="Proteomes" id="UP000289738"/>
    </source>
</evidence>
<evidence type="ECO:0000256" key="2">
    <source>
        <dbReference type="ARBA" id="ARBA00022448"/>
    </source>
</evidence>
<evidence type="ECO:0000256" key="3">
    <source>
        <dbReference type="ARBA" id="ARBA00022597"/>
    </source>
</evidence>
<feature type="transmembrane region" description="Helical" evidence="8">
    <location>
        <begin position="57"/>
        <end position="74"/>
    </location>
</feature>
<gene>
    <name evidence="9" type="ORF">Ahy_B03g064360</name>
</gene>
<evidence type="ECO:0000256" key="5">
    <source>
        <dbReference type="ARBA" id="ARBA00022847"/>
    </source>
</evidence>